<dbReference type="Proteomes" id="UP000824261">
    <property type="component" value="Unassembled WGS sequence"/>
</dbReference>
<dbReference type="PROSITE" id="PS51272">
    <property type="entry name" value="SLH"/>
    <property type="match status" value="3"/>
</dbReference>
<feature type="domain" description="SLH" evidence="3">
    <location>
        <begin position="583"/>
        <end position="645"/>
    </location>
</feature>
<dbReference type="PRINTS" id="PR01607">
    <property type="entry name" value="APYRASEFAMLY"/>
</dbReference>
<evidence type="ECO:0000313" key="5">
    <source>
        <dbReference type="Proteomes" id="UP000824261"/>
    </source>
</evidence>
<dbReference type="PANTHER" id="PTHR11575">
    <property type="entry name" value="5'-NUCLEOTIDASE-RELATED"/>
    <property type="match status" value="1"/>
</dbReference>
<reference evidence="4" key="2">
    <citation type="journal article" date="2021" name="PeerJ">
        <title>Extensive microbial diversity within the chicken gut microbiome revealed by metagenomics and culture.</title>
        <authorList>
            <person name="Gilroy R."/>
            <person name="Ravi A."/>
            <person name="Getino M."/>
            <person name="Pursley I."/>
            <person name="Horton D.L."/>
            <person name="Alikhan N.F."/>
            <person name="Baker D."/>
            <person name="Gharbi K."/>
            <person name="Hall N."/>
            <person name="Watson M."/>
            <person name="Adriaenssens E.M."/>
            <person name="Foster-Nyarko E."/>
            <person name="Jarju S."/>
            <person name="Secka A."/>
            <person name="Antonio M."/>
            <person name="Oren A."/>
            <person name="Chaudhuri R.R."/>
            <person name="La Ragione R."/>
            <person name="Hildebrand F."/>
            <person name="Pallen M.J."/>
        </authorList>
    </citation>
    <scope>NUCLEOTIDE SEQUENCE</scope>
    <source>
        <strain evidence="4">ChiGjej1B1-2707</strain>
    </source>
</reference>
<gene>
    <name evidence="4" type="ORF">IAA69_08890</name>
</gene>
<evidence type="ECO:0000259" key="3">
    <source>
        <dbReference type="PROSITE" id="PS51272"/>
    </source>
</evidence>
<dbReference type="Pfam" id="PF02872">
    <property type="entry name" value="5_nucleotid_C"/>
    <property type="match status" value="1"/>
</dbReference>
<keyword evidence="2" id="KW-0378">Hydrolase</keyword>
<reference evidence="4" key="1">
    <citation type="submission" date="2020-10" db="EMBL/GenBank/DDBJ databases">
        <authorList>
            <person name="Gilroy R."/>
        </authorList>
    </citation>
    <scope>NUCLEOTIDE SEQUENCE</scope>
    <source>
        <strain evidence="4">ChiGjej1B1-2707</strain>
    </source>
</reference>
<keyword evidence="2" id="KW-0547">Nucleotide-binding</keyword>
<dbReference type="SUPFAM" id="SSF55816">
    <property type="entry name" value="5'-nucleotidase (syn. UDP-sugar hydrolase), C-terminal domain"/>
    <property type="match status" value="1"/>
</dbReference>
<organism evidence="4 5">
    <name type="scientific">Candidatus Aveggerthella stercoripullorum</name>
    <dbReference type="NCBI Taxonomy" id="2840688"/>
    <lineage>
        <taxon>Bacteria</taxon>
        <taxon>Bacillati</taxon>
        <taxon>Actinomycetota</taxon>
        <taxon>Coriobacteriia</taxon>
        <taxon>Eggerthellales</taxon>
        <taxon>Eggerthellaceae</taxon>
        <taxon>Eggerthellaceae incertae sedis</taxon>
        <taxon>Candidatus Aveggerthella</taxon>
    </lineage>
</organism>
<dbReference type="Gene3D" id="3.60.21.10">
    <property type="match status" value="1"/>
</dbReference>
<dbReference type="InterPro" id="IPR001119">
    <property type="entry name" value="SLH_dom"/>
</dbReference>
<dbReference type="Pfam" id="PF00395">
    <property type="entry name" value="SLH"/>
    <property type="match status" value="3"/>
</dbReference>
<comment type="caution">
    <text evidence="4">The sequence shown here is derived from an EMBL/GenBank/DDBJ whole genome shotgun (WGS) entry which is preliminary data.</text>
</comment>
<dbReference type="Pfam" id="PF00149">
    <property type="entry name" value="Metallophos"/>
    <property type="match status" value="1"/>
</dbReference>
<name>A0A9D1D3Y9_9ACTN</name>
<dbReference type="InterPro" id="IPR004843">
    <property type="entry name" value="Calcineurin-like_PHP"/>
</dbReference>
<dbReference type="InterPro" id="IPR008334">
    <property type="entry name" value="5'-Nucleotdase_C"/>
</dbReference>
<accession>A0A9D1D3Y9</accession>
<sequence length="773" mass="82544">MVRHTVNLKPRERCGSLLDRSIALLVALVMAASFWGMPTAFAADTATAETGAARETSQEPIVIVHTNDVHCAVDDNLGYAGLSSYVDTMEETYGKDNVTLVDAGDAVQGNVIGTLSQGEYLVEIMNQVGYDIAVPGNHEFDYGMTQLQTLMALSNAKYLSCNLTDLRTGNTVFDPYQIIEYGEGDGATKVAYVGICTPETLTKSSPSTFQDENGEYLYSLCQDDSGEALYGVVQDSVDAARSEGADYVVAVAHLGQAGISEQWTSEAVVQNTEGIDALIDGHSHEVYVQDDVQNKNGENVTVVQTGYALQNIGTVTIDPSTGEVDAELVSAWDEKDAETQALIDDVNARIQETAGQVIGASDVKLTAVEDDGWTWAVRHRETNLGDFVADAYLATARRQGLDADMAFINGGGLRADVNPGEVTYGDLINVNPYSNQVVMVEATGQQILDALEVGAGGLPEPSGGFLQVAGMSYTVRTDIPSTVVVDESGFFQGVSGEYRVRDVKVNGEPLDLERTYGLVSIEYLLQESGDGMTMFLDAEPTLVSLDSEALIDYITTDLGGTIGQDYANDAGQGRIVVQEGDDPCSAFSDIDRNAWYHDAIEWALENEVLHGIGGTDLMMPDGSLTRAQMATMLHNIAGNPSADLSVLDGFSDVDKTAWYAQAVAWAVSASQLEGFGGLGTFGPDEVLSREQAAVVLMRWQELQGADVTARADLSAFADADECASWAQEAMSWAVASGAVQGVEQADGARMLDPQGDVTRAQMATLLMRLAETA</sequence>
<dbReference type="GO" id="GO:0009166">
    <property type="term" value="P:nucleotide catabolic process"/>
    <property type="evidence" value="ECO:0007669"/>
    <property type="project" value="InterPro"/>
</dbReference>
<dbReference type="AlphaFoldDB" id="A0A9D1D3Y9"/>
<dbReference type="GO" id="GO:0000166">
    <property type="term" value="F:nucleotide binding"/>
    <property type="evidence" value="ECO:0007669"/>
    <property type="project" value="UniProtKB-KW"/>
</dbReference>
<dbReference type="InterPro" id="IPR006179">
    <property type="entry name" value="5_nucleotidase/apyrase"/>
</dbReference>
<proteinExistence type="inferred from homology"/>
<dbReference type="PANTHER" id="PTHR11575:SF24">
    <property type="entry name" value="5'-NUCLEOTIDASE"/>
    <property type="match status" value="1"/>
</dbReference>
<dbReference type="InterPro" id="IPR036907">
    <property type="entry name" value="5'-Nucleotdase_C_sf"/>
</dbReference>
<comment type="similarity">
    <text evidence="2">Belongs to the 5'-nucleotidase family.</text>
</comment>
<evidence type="ECO:0000313" key="4">
    <source>
        <dbReference type="EMBL" id="HIR02358.1"/>
    </source>
</evidence>
<feature type="domain" description="SLH" evidence="3">
    <location>
        <begin position="646"/>
        <end position="710"/>
    </location>
</feature>
<evidence type="ECO:0000256" key="2">
    <source>
        <dbReference type="RuleBase" id="RU362119"/>
    </source>
</evidence>
<protein>
    <submittedName>
        <fullName evidence="4">5'-nucleotidase C-terminal domain-containing protein</fullName>
    </submittedName>
</protein>
<dbReference type="InterPro" id="IPR029052">
    <property type="entry name" value="Metallo-depent_PP-like"/>
</dbReference>
<feature type="signal peptide" evidence="2">
    <location>
        <begin position="1"/>
        <end position="42"/>
    </location>
</feature>
<keyword evidence="1 2" id="KW-0732">Signal</keyword>
<dbReference type="EMBL" id="DVGB01000109">
    <property type="protein sequence ID" value="HIR02358.1"/>
    <property type="molecule type" value="Genomic_DNA"/>
</dbReference>
<dbReference type="GO" id="GO:0016787">
    <property type="term" value="F:hydrolase activity"/>
    <property type="evidence" value="ECO:0007669"/>
    <property type="project" value="UniProtKB-KW"/>
</dbReference>
<feature type="domain" description="SLH" evidence="3">
    <location>
        <begin position="713"/>
        <end position="773"/>
    </location>
</feature>
<evidence type="ECO:0000256" key="1">
    <source>
        <dbReference type="ARBA" id="ARBA00022729"/>
    </source>
</evidence>
<dbReference type="Gene3D" id="3.90.780.10">
    <property type="entry name" value="5'-Nucleotidase, C-terminal domain"/>
    <property type="match status" value="1"/>
</dbReference>
<dbReference type="SUPFAM" id="SSF56300">
    <property type="entry name" value="Metallo-dependent phosphatases"/>
    <property type="match status" value="1"/>
</dbReference>
<feature type="chain" id="PRO_5039757868" evidence="2">
    <location>
        <begin position="43"/>
        <end position="773"/>
    </location>
</feature>